<feature type="domain" description="GST N-terminal" evidence="2">
    <location>
        <begin position="1"/>
        <end position="93"/>
    </location>
</feature>
<evidence type="ECO:0000259" key="3">
    <source>
        <dbReference type="PROSITE" id="PS50405"/>
    </source>
</evidence>
<proteinExistence type="inferred from homology"/>
<dbReference type="RefSeq" id="WP_188767390.1">
    <property type="nucleotide sequence ID" value="NZ_BMHK01000001.1"/>
</dbReference>
<dbReference type="PROSITE" id="PS50405">
    <property type="entry name" value="GST_CTER"/>
    <property type="match status" value="1"/>
</dbReference>
<dbReference type="AlphaFoldDB" id="A0A916TPI4"/>
<dbReference type="CDD" id="cd03046">
    <property type="entry name" value="GST_N_GTT1_like"/>
    <property type="match status" value="1"/>
</dbReference>
<dbReference type="Proteomes" id="UP000608154">
    <property type="component" value="Unassembled WGS sequence"/>
</dbReference>
<evidence type="ECO:0000313" key="4">
    <source>
        <dbReference type="EMBL" id="GGB87594.1"/>
    </source>
</evidence>
<dbReference type="InterPro" id="IPR036249">
    <property type="entry name" value="Thioredoxin-like_sf"/>
</dbReference>
<dbReference type="InterPro" id="IPR010987">
    <property type="entry name" value="Glutathione-S-Trfase_C-like"/>
</dbReference>
<reference evidence="4" key="2">
    <citation type="submission" date="2020-09" db="EMBL/GenBank/DDBJ databases">
        <authorList>
            <person name="Sun Q."/>
            <person name="Zhou Y."/>
        </authorList>
    </citation>
    <scope>NUCLEOTIDE SEQUENCE</scope>
    <source>
        <strain evidence="4">CGMCC 1.15095</strain>
    </source>
</reference>
<dbReference type="SUPFAM" id="SSF47616">
    <property type="entry name" value="GST C-terminal domain-like"/>
    <property type="match status" value="1"/>
</dbReference>
<gene>
    <name evidence="4" type="ORF">GCM10011494_02440</name>
</gene>
<keyword evidence="5" id="KW-1185">Reference proteome</keyword>
<dbReference type="Gene3D" id="1.20.1050.10">
    <property type="match status" value="1"/>
</dbReference>
<dbReference type="PANTHER" id="PTHR44051:SF8">
    <property type="entry name" value="GLUTATHIONE S-TRANSFERASE GSTA"/>
    <property type="match status" value="1"/>
</dbReference>
<dbReference type="SFLD" id="SFLDG00358">
    <property type="entry name" value="Main_(cytGST)"/>
    <property type="match status" value="1"/>
</dbReference>
<dbReference type="InterPro" id="IPR040079">
    <property type="entry name" value="Glutathione_S-Trfase"/>
</dbReference>
<dbReference type="Pfam" id="PF02798">
    <property type="entry name" value="GST_N"/>
    <property type="match status" value="1"/>
</dbReference>
<name>A0A916TPI4_9SPHN</name>
<dbReference type="Gene3D" id="3.40.30.10">
    <property type="entry name" value="Glutaredoxin"/>
    <property type="match status" value="1"/>
</dbReference>
<dbReference type="InterPro" id="IPR036282">
    <property type="entry name" value="Glutathione-S-Trfase_C_sf"/>
</dbReference>
<dbReference type="PANTHER" id="PTHR44051">
    <property type="entry name" value="GLUTATHIONE S-TRANSFERASE-RELATED"/>
    <property type="match status" value="1"/>
</dbReference>
<dbReference type="InterPro" id="IPR004045">
    <property type="entry name" value="Glutathione_S-Trfase_N"/>
</dbReference>
<evidence type="ECO:0000256" key="1">
    <source>
        <dbReference type="RuleBase" id="RU003494"/>
    </source>
</evidence>
<evidence type="ECO:0000259" key="2">
    <source>
        <dbReference type="PROSITE" id="PS50404"/>
    </source>
</evidence>
<dbReference type="SUPFAM" id="SSF52833">
    <property type="entry name" value="Thioredoxin-like"/>
    <property type="match status" value="1"/>
</dbReference>
<reference evidence="4" key="1">
    <citation type="journal article" date="2014" name="Int. J. Syst. Evol. Microbiol.">
        <title>Complete genome sequence of Corynebacterium casei LMG S-19264T (=DSM 44701T), isolated from a smear-ripened cheese.</title>
        <authorList>
            <consortium name="US DOE Joint Genome Institute (JGI-PGF)"/>
            <person name="Walter F."/>
            <person name="Albersmeier A."/>
            <person name="Kalinowski J."/>
            <person name="Ruckert C."/>
        </authorList>
    </citation>
    <scope>NUCLEOTIDE SEQUENCE</scope>
    <source>
        <strain evidence="4">CGMCC 1.15095</strain>
    </source>
</reference>
<feature type="domain" description="GST C-terminal" evidence="3">
    <location>
        <begin position="96"/>
        <end position="221"/>
    </location>
</feature>
<accession>A0A916TPI4</accession>
<dbReference type="SFLD" id="SFLDS00019">
    <property type="entry name" value="Glutathione_Transferase_(cytos"/>
    <property type="match status" value="1"/>
</dbReference>
<comment type="similarity">
    <text evidence="1">Belongs to the GST superfamily.</text>
</comment>
<dbReference type="PROSITE" id="PS50404">
    <property type="entry name" value="GST_NTER"/>
    <property type="match status" value="1"/>
</dbReference>
<evidence type="ECO:0000313" key="5">
    <source>
        <dbReference type="Proteomes" id="UP000608154"/>
    </source>
</evidence>
<dbReference type="InterPro" id="IPR004046">
    <property type="entry name" value="GST_C"/>
</dbReference>
<dbReference type="Pfam" id="PF00043">
    <property type="entry name" value="GST_C"/>
    <property type="match status" value="1"/>
</dbReference>
<sequence>MPVDQTATTLVTGFDNVPAFARGLVRDLRVRWALEEMGRTYCPQLLDAFAPRPEGYRDWQPFGQVPAFAEGDLRLFESGAILLYLGEQDERLLPRDPAGRWAATSWLIAALNSVEPMTMQIVNLDVFQAGQPWTRDARPSAVEMVRARLASTENALGDKDWLAGPFSVADIMMVTVLRNLDHTDILAGFPALSAYKARGEARPAFRQALADQSAGYVEQAA</sequence>
<protein>
    <submittedName>
        <fullName evidence="4">Glutathione S-transferase</fullName>
    </submittedName>
</protein>
<comment type="caution">
    <text evidence="4">The sequence shown here is derived from an EMBL/GenBank/DDBJ whole genome shotgun (WGS) entry which is preliminary data.</text>
</comment>
<dbReference type="CDD" id="cd03207">
    <property type="entry name" value="GST_C_8"/>
    <property type="match status" value="1"/>
</dbReference>
<organism evidence="4 5">
    <name type="scientific">Novosphingobium endophyticum</name>
    <dbReference type="NCBI Taxonomy" id="1955250"/>
    <lineage>
        <taxon>Bacteria</taxon>
        <taxon>Pseudomonadati</taxon>
        <taxon>Pseudomonadota</taxon>
        <taxon>Alphaproteobacteria</taxon>
        <taxon>Sphingomonadales</taxon>
        <taxon>Sphingomonadaceae</taxon>
        <taxon>Novosphingobium</taxon>
    </lineage>
</organism>
<dbReference type="EMBL" id="BMHK01000001">
    <property type="protein sequence ID" value="GGB87594.1"/>
    <property type="molecule type" value="Genomic_DNA"/>
</dbReference>